<dbReference type="PROSITE" id="PS01068">
    <property type="entry name" value="OMPA_1"/>
    <property type="match status" value="1"/>
</dbReference>
<dbReference type="Gene3D" id="2.40.128.110">
    <property type="entry name" value="Lipid/polyisoprenoid-binding, YceI-like"/>
    <property type="match status" value="1"/>
</dbReference>
<dbReference type="PRINTS" id="PR01021">
    <property type="entry name" value="OMPADOMAIN"/>
</dbReference>
<dbReference type="InterPro" id="IPR036737">
    <property type="entry name" value="OmpA-like_sf"/>
</dbReference>
<dbReference type="SMART" id="SM00867">
    <property type="entry name" value="YceI"/>
    <property type="match status" value="1"/>
</dbReference>
<organism evidence="7 8">
    <name type="scientific">Pseudosulfitobacter koreensis</name>
    <dbReference type="NCBI Taxonomy" id="2968472"/>
    <lineage>
        <taxon>Bacteria</taxon>
        <taxon>Pseudomonadati</taxon>
        <taxon>Pseudomonadota</taxon>
        <taxon>Alphaproteobacteria</taxon>
        <taxon>Rhodobacterales</taxon>
        <taxon>Roseobacteraceae</taxon>
        <taxon>Pseudosulfitobacter</taxon>
    </lineage>
</organism>
<evidence type="ECO:0000256" key="4">
    <source>
        <dbReference type="PROSITE-ProRule" id="PRU00473"/>
    </source>
</evidence>
<dbReference type="Pfam" id="PF04264">
    <property type="entry name" value="YceI"/>
    <property type="match status" value="1"/>
</dbReference>
<protein>
    <submittedName>
        <fullName evidence="7">OmpA family protein</fullName>
    </submittedName>
</protein>
<comment type="subcellular location">
    <subcellularLocation>
        <location evidence="1">Cell outer membrane</location>
    </subcellularLocation>
</comment>
<dbReference type="SUPFAM" id="SSF103088">
    <property type="entry name" value="OmpA-like"/>
    <property type="match status" value="1"/>
</dbReference>
<feature type="domain" description="OmpA-like" evidence="6">
    <location>
        <begin position="238"/>
        <end position="353"/>
    </location>
</feature>
<evidence type="ECO:0000313" key="7">
    <source>
        <dbReference type="EMBL" id="MCR8827340.1"/>
    </source>
</evidence>
<dbReference type="PANTHER" id="PTHR30329:SF21">
    <property type="entry name" value="LIPOPROTEIN YIAD-RELATED"/>
    <property type="match status" value="1"/>
</dbReference>
<name>A0ABT1Z2H8_9RHOB</name>
<evidence type="ECO:0000256" key="3">
    <source>
        <dbReference type="ARBA" id="ARBA00023237"/>
    </source>
</evidence>
<feature type="signal peptide" evidence="5">
    <location>
        <begin position="1"/>
        <end position="23"/>
    </location>
</feature>
<dbReference type="InterPro" id="IPR036761">
    <property type="entry name" value="TTHA0802/YceI-like_sf"/>
</dbReference>
<dbReference type="InterPro" id="IPR006664">
    <property type="entry name" value="OMP_bac"/>
</dbReference>
<comment type="caution">
    <text evidence="7">The sequence shown here is derived from an EMBL/GenBank/DDBJ whole genome shotgun (WGS) entry which is preliminary data.</text>
</comment>
<evidence type="ECO:0000313" key="8">
    <source>
        <dbReference type="Proteomes" id="UP001165396"/>
    </source>
</evidence>
<dbReference type="CDD" id="cd07185">
    <property type="entry name" value="OmpA_C-like"/>
    <property type="match status" value="1"/>
</dbReference>
<dbReference type="PANTHER" id="PTHR30329">
    <property type="entry name" value="STATOR ELEMENT OF FLAGELLAR MOTOR COMPLEX"/>
    <property type="match status" value="1"/>
</dbReference>
<evidence type="ECO:0000256" key="5">
    <source>
        <dbReference type="SAM" id="SignalP"/>
    </source>
</evidence>
<sequence>MLFFKHFTYAILLSALFSTGAPAQPATFGDGWTLRGEASSLQFQSIKNGTAIETSSFATMTGEIAPDGAASLTILLDSVDTKIDLRNVRMRFLFFETFQHPEATVTAQIDPALIADLPQVKRKTVTLPFTLALHGVTKTLEAKLALTLVGDDLVAVSTAEPVPLAVADFNLSEGLQKLEEAAGVTIVPSTTVSFDLIFSKVARSDAAVATAEVAAPAARPASVALEAEGDFSLEACVGRFEILSRTGNIYFKPASAQLDAASTPLLDAVAQIVTRCPDLTVQIAGHTDSYGSDAANQTLSERRARSVVDYLTARDIGPARLIAIGYGETRPVADNATEQGRRGNRRIEFSVPD</sequence>
<evidence type="ECO:0000256" key="2">
    <source>
        <dbReference type="ARBA" id="ARBA00023136"/>
    </source>
</evidence>
<accession>A0ABT1Z2H8</accession>
<evidence type="ECO:0000259" key="6">
    <source>
        <dbReference type="PROSITE" id="PS51123"/>
    </source>
</evidence>
<dbReference type="PROSITE" id="PS51123">
    <property type="entry name" value="OMPA_2"/>
    <property type="match status" value="1"/>
</dbReference>
<dbReference type="SUPFAM" id="SSF101874">
    <property type="entry name" value="YceI-like"/>
    <property type="match status" value="1"/>
</dbReference>
<dbReference type="InterPro" id="IPR007372">
    <property type="entry name" value="Lipid/polyisoprenoid-bd_YceI"/>
</dbReference>
<keyword evidence="5" id="KW-0732">Signal</keyword>
<evidence type="ECO:0000256" key="1">
    <source>
        <dbReference type="ARBA" id="ARBA00004442"/>
    </source>
</evidence>
<dbReference type="Gene3D" id="3.30.1330.60">
    <property type="entry name" value="OmpA-like domain"/>
    <property type="match status" value="1"/>
</dbReference>
<keyword evidence="2 4" id="KW-0472">Membrane</keyword>
<dbReference type="RefSeq" id="WP_258295111.1">
    <property type="nucleotide sequence ID" value="NZ_JANKJG010000009.1"/>
</dbReference>
<proteinExistence type="predicted"/>
<dbReference type="InterPro" id="IPR050330">
    <property type="entry name" value="Bact_OuterMem_StrucFunc"/>
</dbReference>
<dbReference type="InterPro" id="IPR006690">
    <property type="entry name" value="OMPA-like_CS"/>
</dbReference>
<keyword evidence="8" id="KW-1185">Reference proteome</keyword>
<dbReference type="EMBL" id="JANKJG010000009">
    <property type="protein sequence ID" value="MCR8827340.1"/>
    <property type="molecule type" value="Genomic_DNA"/>
</dbReference>
<gene>
    <name evidence="7" type="ORF">NTA49_12415</name>
</gene>
<dbReference type="InterPro" id="IPR006665">
    <property type="entry name" value="OmpA-like"/>
</dbReference>
<keyword evidence="3" id="KW-0998">Cell outer membrane</keyword>
<dbReference type="PRINTS" id="PR01023">
    <property type="entry name" value="NAFLGMOTY"/>
</dbReference>
<dbReference type="Pfam" id="PF00691">
    <property type="entry name" value="OmpA"/>
    <property type="match status" value="1"/>
</dbReference>
<reference evidence="7" key="1">
    <citation type="submission" date="2022-07" db="EMBL/GenBank/DDBJ databases">
        <title>Pseudosulfitobacter sp. strain AP-MA-4, whole genome sequence.</title>
        <authorList>
            <person name="Jiang Y."/>
        </authorList>
    </citation>
    <scope>NUCLEOTIDE SEQUENCE</scope>
    <source>
        <strain evidence="7">AP-MA-4</strain>
    </source>
</reference>
<dbReference type="Proteomes" id="UP001165396">
    <property type="component" value="Unassembled WGS sequence"/>
</dbReference>
<feature type="chain" id="PRO_5045326966" evidence="5">
    <location>
        <begin position="24"/>
        <end position="353"/>
    </location>
</feature>